<reference evidence="3 4" key="1">
    <citation type="submission" date="2014-06" db="EMBL/GenBank/DDBJ databases">
        <authorList>
            <person name="Swart Estienne"/>
        </authorList>
    </citation>
    <scope>NUCLEOTIDE SEQUENCE [LARGE SCALE GENOMIC DNA]</scope>
    <source>
        <strain evidence="3 4">130c</strain>
    </source>
</reference>
<dbReference type="InParanoid" id="A0A077ZU68"/>
<protein>
    <recommendedName>
        <fullName evidence="5">GAF domain-containing protein</fullName>
    </recommendedName>
</protein>
<gene>
    <name evidence="3" type="primary">Contig13264.g14152</name>
    <name evidence="3" type="ORF">STYLEM_2430</name>
</gene>
<feature type="region of interest" description="Disordered" evidence="2">
    <location>
        <begin position="302"/>
        <end position="323"/>
    </location>
</feature>
<dbReference type="InterPro" id="IPR029016">
    <property type="entry name" value="GAF-like_dom_sf"/>
</dbReference>
<dbReference type="Proteomes" id="UP000039865">
    <property type="component" value="Unassembled WGS sequence"/>
</dbReference>
<dbReference type="OrthoDB" id="295473at2759"/>
<evidence type="ECO:0000256" key="1">
    <source>
        <dbReference type="SAM" id="Coils"/>
    </source>
</evidence>
<evidence type="ECO:0000256" key="2">
    <source>
        <dbReference type="SAM" id="MobiDB-lite"/>
    </source>
</evidence>
<evidence type="ECO:0008006" key="5">
    <source>
        <dbReference type="Google" id="ProtNLM"/>
    </source>
</evidence>
<dbReference type="SUPFAM" id="SSF55781">
    <property type="entry name" value="GAF domain-like"/>
    <property type="match status" value="1"/>
</dbReference>
<organism evidence="3 4">
    <name type="scientific">Stylonychia lemnae</name>
    <name type="common">Ciliate</name>
    <dbReference type="NCBI Taxonomy" id="5949"/>
    <lineage>
        <taxon>Eukaryota</taxon>
        <taxon>Sar</taxon>
        <taxon>Alveolata</taxon>
        <taxon>Ciliophora</taxon>
        <taxon>Intramacronucleata</taxon>
        <taxon>Spirotrichea</taxon>
        <taxon>Stichotrichia</taxon>
        <taxon>Sporadotrichida</taxon>
        <taxon>Oxytrichidae</taxon>
        <taxon>Stylonychinae</taxon>
        <taxon>Stylonychia</taxon>
    </lineage>
</organism>
<evidence type="ECO:0000313" key="4">
    <source>
        <dbReference type="Proteomes" id="UP000039865"/>
    </source>
</evidence>
<sequence>MTEFVKGKFETEEEIIIYKQSLDQKIKKFQGELDRQQLNIELMSNTKLNVNSELNLDFESSFDDQKSKMNLQNDCGYHRSKITKLIQDLNDQIEINLRIKEANMKLKLFNETLGMKLESKDQLLKQHIAGTYLNKNENIEDLSKIVLSPQKVNSNVYSNLNKRNSRMFTFQREQKSSIGLGEKMPDEQDIALRNNVEICQRLIQAAENHSTIDKLLIDVQRDIEQIYGVEKCIILKLLGKDFTDGREYKFASDDGFFEDLVEEQKPIIVNDISKDKNLQRELKTQVIAAICMLNKLDFSDAKSMKGAPEQDNKKQQQEKQNDKQLATITSDNLHFGLNDCPAASPLFLSILNHLFFHQMNKEHDEERRVLTMVDSILQFPNMRLFIETVENQFQQIFECERANLVLVDRFKKDLFKYTHNEHTNEDNLQTYHLDRGIAGYVAISGHSLYVQNIDEDSKFNNEIDDPKGIYYKYEVGSDSLANLPRGVIQLINRSDPNGFDNHDMEKLEFLSNIVGRCHDSVLKIEQLYCLKSVSENLSDITKKIQTGLDTSCIQYGHMKKQFTQFMQSIKDRQNSNPMMQLNQQQQQSIKNLASPSTGKLNDQKSQSNLHKKQTSNVWND</sequence>
<proteinExistence type="predicted"/>
<keyword evidence="4" id="KW-1185">Reference proteome</keyword>
<name>A0A077ZU68_STYLE</name>
<feature type="coiled-coil region" evidence="1">
    <location>
        <begin position="19"/>
        <end position="46"/>
    </location>
</feature>
<feature type="region of interest" description="Disordered" evidence="2">
    <location>
        <begin position="581"/>
        <end position="620"/>
    </location>
</feature>
<dbReference type="AlphaFoldDB" id="A0A077ZU68"/>
<accession>A0A077ZU68</accession>
<keyword evidence="1" id="KW-0175">Coiled coil</keyword>
<dbReference type="EMBL" id="CCKQ01002361">
    <property type="protein sequence ID" value="CDW73453.1"/>
    <property type="molecule type" value="Genomic_DNA"/>
</dbReference>
<evidence type="ECO:0000313" key="3">
    <source>
        <dbReference type="EMBL" id="CDW73453.1"/>
    </source>
</evidence>
<feature type="compositionally biased region" description="Polar residues" evidence="2">
    <location>
        <begin position="589"/>
        <end position="620"/>
    </location>
</feature>
<dbReference type="Gene3D" id="3.30.450.40">
    <property type="match status" value="1"/>
</dbReference>
<feature type="compositionally biased region" description="Basic and acidic residues" evidence="2">
    <location>
        <begin position="302"/>
        <end position="322"/>
    </location>
</feature>